<dbReference type="VEuPathDB" id="GiardiaDB:SS50377_24898"/>
<dbReference type="EMBL" id="KI546136">
    <property type="protein sequence ID" value="EST43431.1"/>
    <property type="molecule type" value="Genomic_DNA"/>
</dbReference>
<evidence type="ECO:0000256" key="1">
    <source>
        <dbReference type="ARBA" id="ARBA00001933"/>
    </source>
</evidence>
<dbReference type="InterPro" id="IPR050214">
    <property type="entry name" value="Cys_Synth/Cystath_Beta-Synth"/>
</dbReference>
<dbReference type="InterPro" id="IPR001216">
    <property type="entry name" value="P-phosphate_BS"/>
</dbReference>
<dbReference type="CDD" id="cd01561">
    <property type="entry name" value="CBS_like"/>
    <property type="match status" value="1"/>
</dbReference>
<evidence type="ECO:0000313" key="8">
    <source>
        <dbReference type="EMBL" id="EST43431.1"/>
    </source>
</evidence>
<comment type="similarity">
    <text evidence="2">Belongs to the cysteine synthase/cystathionine beta-synthase family.</text>
</comment>
<dbReference type="GO" id="GO:0006535">
    <property type="term" value="P:cysteine biosynthetic process from serine"/>
    <property type="evidence" value="ECO:0007669"/>
    <property type="project" value="InterPro"/>
</dbReference>
<dbReference type="Proteomes" id="UP000018208">
    <property type="component" value="Unassembled WGS sequence"/>
</dbReference>
<accession>V6LI93</accession>
<proteinExistence type="inferred from homology"/>
<keyword evidence="10" id="KW-1185">Reference proteome</keyword>
<evidence type="ECO:0000256" key="2">
    <source>
        <dbReference type="ARBA" id="ARBA00007103"/>
    </source>
</evidence>
<evidence type="ECO:0000256" key="5">
    <source>
        <dbReference type="ARBA" id="ARBA00022898"/>
    </source>
</evidence>
<feature type="domain" description="Tryptophan synthase beta chain-like PALP" evidence="7">
    <location>
        <begin position="6"/>
        <end position="281"/>
    </location>
</feature>
<dbReference type="GO" id="GO:0016740">
    <property type="term" value="F:transferase activity"/>
    <property type="evidence" value="ECO:0007669"/>
    <property type="project" value="UniProtKB-KW"/>
</dbReference>
<dbReference type="Pfam" id="PF00291">
    <property type="entry name" value="PALP"/>
    <property type="match status" value="1"/>
</dbReference>
<dbReference type="InterPro" id="IPR001926">
    <property type="entry name" value="TrpB-like_PALP"/>
</dbReference>
<dbReference type="PANTHER" id="PTHR10314">
    <property type="entry name" value="CYSTATHIONINE BETA-SYNTHASE"/>
    <property type="match status" value="1"/>
</dbReference>
<comment type="cofactor">
    <cofactor evidence="1">
        <name>pyridoxal 5'-phosphate</name>
        <dbReference type="ChEBI" id="CHEBI:597326"/>
    </cofactor>
</comment>
<dbReference type="AlphaFoldDB" id="V6LI93"/>
<reference evidence="9" key="2">
    <citation type="submission" date="2020-12" db="EMBL/GenBank/DDBJ databases">
        <title>New Spironucleus salmonicida genome in near-complete chromosomes.</title>
        <authorList>
            <person name="Xu F."/>
            <person name="Kurt Z."/>
            <person name="Jimenez-Gonzalez A."/>
            <person name="Astvaldsson A."/>
            <person name="Andersson J.O."/>
            <person name="Svard S.G."/>
        </authorList>
    </citation>
    <scope>NUCLEOTIDE SEQUENCE</scope>
    <source>
        <strain evidence="9">ATCC 50377</strain>
    </source>
</reference>
<evidence type="ECO:0000313" key="9">
    <source>
        <dbReference type="EMBL" id="KAH0572785.1"/>
    </source>
</evidence>
<gene>
    <name evidence="8" type="ORF">SS50377_16792</name>
    <name evidence="9" type="ORF">SS50377_24898</name>
</gene>
<dbReference type="InterPro" id="IPR036052">
    <property type="entry name" value="TrpB-like_PALP_sf"/>
</dbReference>
<evidence type="ECO:0000256" key="6">
    <source>
        <dbReference type="ARBA" id="ARBA00023192"/>
    </source>
</evidence>
<dbReference type="FunFam" id="3.40.50.1100:FF:000006">
    <property type="entry name" value="Cysteine synthase"/>
    <property type="match status" value="1"/>
</dbReference>
<dbReference type="SUPFAM" id="SSF53686">
    <property type="entry name" value="Tryptophan synthase beta subunit-like PLP-dependent enzymes"/>
    <property type="match status" value="1"/>
</dbReference>
<sequence>MAQIIDLIGNTPLIEVPVTSRGRVFAKLESNNPGGSIKDRPAKQMILDLLASGKITNTSKLVEPTSGNTGIGLAMVCAALKLSLTIIMPHTMSIERRKLIQAYGAKLIIVKTGIPGCIALADQMVVSQGYTKISQFDNPSNPLSHKLTTGPEIEKQCAQYNITPAYFLAGVGSGGTISGVQSHLKTVFPSIKTVTLEPQTSQIFSGGKPGPHKIQGIAPGFVADNYEKTDIIRQINDDDAINMVQQLARCGILCGISSGANIFAAKQLAEQEGVDVVTIINDSGERYLSVDGLFQGMNEEIVE</sequence>
<dbReference type="OrthoDB" id="10259545at2759"/>
<evidence type="ECO:0000313" key="10">
    <source>
        <dbReference type="Proteomes" id="UP000018208"/>
    </source>
</evidence>
<protein>
    <submittedName>
        <fullName evidence="8">Cysteine synthase</fullName>
    </submittedName>
</protein>
<name>V6LI93_9EUKA</name>
<reference evidence="8 9" key="1">
    <citation type="journal article" date="2014" name="PLoS Genet.">
        <title>The Genome of Spironucleus salmonicida Highlights a Fish Pathogen Adapted to Fluctuating Environments.</title>
        <authorList>
            <person name="Xu F."/>
            <person name="Jerlstrom-Hultqvist J."/>
            <person name="Einarsson E."/>
            <person name="Astvaldsson A."/>
            <person name="Svard S.G."/>
            <person name="Andersson J.O."/>
        </authorList>
    </citation>
    <scope>NUCLEOTIDE SEQUENCE</scope>
    <source>
        <strain evidence="9">ATCC 50377</strain>
    </source>
</reference>
<dbReference type="EMBL" id="AUWU02000005">
    <property type="protein sequence ID" value="KAH0572785.1"/>
    <property type="molecule type" value="Genomic_DNA"/>
</dbReference>
<organism evidence="8">
    <name type="scientific">Spironucleus salmonicida</name>
    <dbReference type="NCBI Taxonomy" id="348837"/>
    <lineage>
        <taxon>Eukaryota</taxon>
        <taxon>Metamonada</taxon>
        <taxon>Diplomonadida</taxon>
        <taxon>Hexamitidae</taxon>
        <taxon>Hexamitinae</taxon>
        <taxon>Spironucleus</taxon>
    </lineage>
</organism>
<keyword evidence="5" id="KW-0663">Pyridoxal phosphate</keyword>
<evidence type="ECO:0000256" key="4">
    <source>
        <dbReference type="ARBA" id="ARBA00022679"/>
    </source>
</evidence>
<dbReference type="PROSITE" id="PS00901">
    <property type="entry name" value="CYS_SYNTHASE"/>
    <property type="match status" value="1"/>
</dbReference>
<keyword evidence="3" id="KW-0028">Amino-acid biosynthesis</keyword>
<dbReference type="Gene3D" id="3.40.50.1100">
    <property type="match status" value="2"/>
</dbReference>
<evidence type="ECO:0000256" key="3">
    <source>
        <dbReference type="ARBA" id="ARBA00022605"/>
    </source>
</evidence>
<evidence type="ECO:0000259" key="7">
    <source>
        <dbReference type="Pfam" id="PF00291"/>
    </source>
</evidence>
<keyword evidence="4" id="KW-0808">Transferase</keyword>
<keyword evidence="6" id="KW-0198">Cysteine biosynthesis</keyword>